<dbReference type="Proteomes" id="UP000053989">
    <property type="component" value="Unassembled WGS sequence"/>
</dbReference>
<reference evidence="2" key="2">
    <citation type="submission" date="2015-01" db="EMBL/GenBank/DDBJ databases">
        <title>Evolutionary Origins and Diversification of the Mycorrhizal Mutualists.</title>
        <authorList>
            <consortium name="DOE Joint Genome Institute"/>
            <consortium name="Mycorrhizal Genomics Consortium"/>
            <person name="Kohler A."/>
            <person name="Kuo A."/>
            <person name="Nagy L.G."/>
            <person name="Floudas D."/>
            <person name="Copeland A."/>
            <person name="Barry K.W."/>
            <person name="Cichocki N."/>
            <person name="Veneault-Fourrey C."/>
            <person name="LaButti K."/>
            <person name="Lindquist E.A."/>
            <person name="Lipzen A."/>
            <person name="Lundell T."/>
            <person name="Morin E."/>
            <person name="Murat C."/>
            <person name="Riley R."/>
            <person name="Ohm R."/>
            <person name="Sun H."/>
            <person name="Tunlid A."/>
            <person name="Henrissat B."/>
            <person name="Grigoriev I.V."/>
            <person name="Hibbett D.S."/>
            <person name="Martin F."/>
        </authorList>
    </citation>
    <scope>NUCLEOTIDE SEQUENCE [LARGE SCALE GENOMIC DNA]</scope>
    <source>
        <strain evidence="2">Foug A</strain>
    </source>
</reference>
<evidence type="ECO:0000313" key="1">
    <source>
        <dbReference type="EMBL" id="KIM55553.1"/>
    </source>
</evidence>
<keyword evidence="2" id="KW-1185">Reference proteome</keyword>
<dbReference type="EMBL" id="KN822132">
    <property type="protein sequence ID" value="KIM55553.1"/>
    <property type="molecule type" value="Genomic_DNA"/>
</dbReference>
<dbReference type="InParanoid" id="A0A0C2Z152"/>
<reference evidence="1 2" key="1">
    <citation type="submission" date="2014-04" db="EMBL/GenBank/DDBJ databases">
        <authorList>
            <consortium name="DOE Joint Genome Institute"/>
            <person name="Kuo A."/>
            <person name="Kohler A."/>
            <person name="Nagy L.G."/>
            <person name="Floudas D."/>
            <person name="Copeland A."/>
            <person name="Barry K.W."/>
            <person name="Cichocki N."/>
            <person name="Veneault-Fourrey C."/>
            <person name="LaButti K."/>
            <person name="Lindquist E.A."/>
            <person name="Lipzen A."/>
            <person name="Lundell T."/>
            <person name="Morin E."/>
            <person name="Murat C."/>
            <person name="Sun H."/>
            <person name="Tunlid A."/>
            <person name="Henrissat B."/>
            <person name="Grigoriev I.V."/>
            <person name="Hibbett D.S."/>
            <person name="Martin F."/>
            <person name="Nordberg H.P."/>
            <person name="Cantor M.N."/>
            <person name="Hua S.X."/>
        </authorList>
    </citation>
    <scope>NUCLEOTIDE SEQUENCE [LARGE SCALE GENOMIC DNA]</scope>
    <source>
        <strain evidence="1 2">Foug A</strain>
    </source>
</reference>
<name>A0A0C2Z152_9AGAM</name>
<dbReference type="AlphaFoldDB" id="A0A0C2Z152"/>
<protein>
    <submittedName>
        <fullName evidence="1">Uncharacterized protein</fullName>
    </submittedName>
</protein>
<evidence type="ECO:0000313" key="2">
    <source>
        <dbReference type="Proteomes" id="UP000053989"/>
    </source>
</evidence>
<organism evidence="1 2">
    <name type="scientific">Scleroderma citrinum Foug A</name>
    <dbReference type="NCBI Taxonomy" id="1036808"/>
    <lineage>
        <taxon>Eukaryota</taxon>
        <taxon>Fungi</taxon>
        <taxon>Dikarya</taxon>
        <taxon>Basidiomycota</taxon>
        <taxon>Agaricomycotina</taxon>
        <taxon>Agaricomycetes</taxon>
        <taxon>Agaricomycetidae</taxon>
        <taxon>Boletales</taxon>
        <taxon>Sclerodermatineae</taxon>
        <taxon>Sclerodermataceae</taxon>
        <taxon>Scleroderma</taxon>
    </lineage>
</organism>
<feature type="non-terminal residue" evidence="1">
    <location>
        <position position="71"/>
    </location>
</feature>
<sequence length="71" mass="7787">MFTMLLLVPSPLSPLHLVSLHSSPSSRPFAVVKVLVSPPHQYSYCPTDCNHDGLYCTSPLAQPCQLHCPRA</sequence>
<accession>A0A0C2Z152</accession>
<gene>
    <name evidence="1" type="ORF">SCLCIDRAFT_1149546</name>
</gene>
<proteinExistence type="predicted"/>
<dbReference type="HOGENOM" id="CLU_2747140_0_0_1"/>